<dbReference type="AlphaFoldDB" id="V2Y6C8"/>
<organism evidence="1 2">
    <name type="scientific">Catonella morbi ATCC 51271</name>
    <dbReference type="NCBI Taxonomy" id="592026"/>
    <lineage>
        <taxon>Bacteria</taxon>
        <taxon>Bacillati</taxon>
        <taxon>Bacillota</taxon>
        <taxon>Clostridia</taxon>
        <taxon>Lachnospirales</taxon>
        <taxon>Lachnospiraceae</taxon>
        <taxon>Catonella</taxon>
    </lineage>
</organism>
<accession>V2Y6C8</accession>
<dbReference type="Proteomes" id="UP000018227">
    <property type="component" value="Unassembled WGS sequence"/>
</dbReference>
<dbReference type="HOGENOM" id="CLU_3078033_0_0_9"/>
<evidence type="ECO:0000313" key="1">
    <source>
        <dbReference type="EMBL" id="ESL03627.1"/>
    </source>
</evidence>
<sequence>MLFESYLHPFFLRPCTFRSLSDKNTGLLLFRTTFTNIISNEGGFVNYSSWNK</sequence>
<reference evidence="1 2" key="1">
    <citation type="submission" date="2013-06" db="EMBL/GenBank/DDBJ databases">
        <authorList>
            <person name="Weinstock G."/>
            <person name="Sodergren E."/>
            <person name="Clifton S."/>
            <person name="Fulton L."/>
            <person name="Fulton B."/>
            <person name="Courtney L."/>
            <person name="Fronick C."/>
            <person name="Harrison M."/>
            <person name="Strong C."/>
            <person name="Farmer C."/>
            <person name="Delahaunty K."/>
            <person name="Markovic C."/>
            <person name="Hall O."/>
            <person name="Minx P."/>
            <person name="Tomlinson C."/>
            <person name="Mitreva M."/>
            <person name="Nelson J."/>
            <person name="Hou S."/>
            <person name="Wollam A."/>
            <person name="Pepin K.H."/>
            <person name="Johnson M."/>
            <person name="Bhonagiri V."/>
            <person name="Nash W.E."/>
            <person name="Warren W."/>
            <person name="Chinwalla A."/>
            <person name="Mardis E.R."/>
            <person name="Wilson R.K."/>
        </authorList>
    </citation>
    <scope>NUCLEOTIDE SEQUENCE [LARGE SCALE GENOMIC DNA]</scope>
    <source>
        <strain evidence="1 2">ATCC 51271</strain>
    </source>
</reference>
<evidence type="ECO:0000313" key="2">
    <source>
        <dbReference type="Proteomes" id="UP000018227"/>
    </source>
</evidence>
<name>V2Y6C8_9FIRM</name>
<proteinExistence type="predicted"/>
<comment type="caution">
    <text evidence="1">The sequence shown here is derived from an EMBL/GenBank/DDBJ whole genome shotgun (WGS) entry which is preliminary data.</text>
</comment>
<protein>
    <submittedName>
        <fullName evidence="1">Uncharacterized protein</fullName>
    </submittedName>
</protein>
<keyword evidence="2" id="KW-1185">Reference proteome</keyword>
<gene>
    <name evidence="1" type="ORF">GCWU0000282_000791</name>
</gene>
<dbReference type="EMBL" id="ACIL03000007">
    <property type="protein sequence ID" value="ESL03627.1"/>
    <property type="molecule type" value="Genomic_DNA"/>
</dbReference>